<feature type="region of interest" description="Disordered" evidence="1">
    <location>
        <begin position="1"/>
        <end position="25"/>
    </location>
</feature>
<dbReference type="Pfam" id="PF14111">
    <property type="entry name" value="DUF4283"/>
    <property type="match status" value="1"/>
</dbReference>
<sequence>MSRRLSYAEKGKGQAALPLPPPPRQARVKVPPFDNSKLVKKASLTLIGRITNPKIQRVWSLISFFTDHWKVSVKPVGADLGHGQFQFQFATEKDLQQVLDNRPYHFAYWMIILQRWEPTTVSSFPSQIPFWIQVQGIPIHLWSVETLRSIADNIGQFQSMEITSTTAKIQVHIDSLQPLITSSVVEFENGDEAEATLIYEKLEKHCILCWSLLHDAKDCDLASPRKEGITHEKRDLATRSPRDEGPLTRGESHHSRTGSLVGPKNPAPPRRYRDSREQESRLPLPRNDRIYSSTLERERSRNSSRDSQYRGRDYRRPYPTDLRHSLDSARSHHSSFSQHEGHVETNSHPTARWVEKARLDPITHERRSDVHPSMSESSRQRRPPLDRELSPHQSPEHLPREAFNTALNEVQDVMVQYSSCADPSESAARKERLRLAEENGQVEHAAAQMVRASLAAQSLAAELTSSIAPNPDLRSAERIPASQRLGPTDLPEET</sequence>
<feature type="domain" description="DUF4283" evidence="2">
    <location>
        <begin position="43"/>
        <end position="120"/>
    </location>
</feature>
<comment type="caution">
    <text evidence="3">The sequence shown here is derived from an EMBL/GenBank/DDBJ whole genome shotgun (WGS) entry which is preliminary data.</text>
</comment>
<dbReference type="PANTHER" id="PTHR31286">
    <property type="entry name" value="GLYCINE-RICH CELL WALL STRUCTURAL PROTEIN 1.8-LIKE"/>
    <property type="match status" value="1"/>
</dbReference>
<feature type="compositionally biased region" description="Basic and acidic residues" evidence="1">
    <location>
        <begin position="1"/>
        <end position="12"/>
    </location>
</feature>
<feature type="region of interest" description="Disordered" evidence="1">
    <location>
        <begin position="230"/>
        <end position="398"/>
    </location>
</feature>
<reference evidence="3" key="1">
    <citation type="submission" date="2020-01" db="EMBL/GenBank/DDBJ databases">
        <authorList>
            <person name="Mishra B."/>
        </authorList>
    </citation>
    <scope>NUCLEOTIDE SEQUENCE [LARGE SCALE GENOMIC DNA]</scope>
</reference>
<dbReference type="Proteomes" id="UP000467841">
    <property type="component" value="Unassembled WGS sequence"/>
</dbReference>
<feature type="region of interest" description="Disordered" evidence="1">
    <location>
        <begin position="465"/>
        <end position="494"/>
    </location>
</feature>
<feature type="compositionally biased region" description="Basic and acidic residues" evidence="1">
    <location>
        <begin position="353"/>
        <end position="370"/>
    </location>
</feature>
<evidence type="ECO:0000259" key="2">
    <source>
        <dbReference type="Pfam" id="PF14111"/>
    </source>
</evidence>
<protein>
    <recommendedName>
        <fullName evidence="2">DUF4283 domain-containing protein</fullName>
    </recommendedName>
</protein>
<evidence type="ECO:0000313" key="4">
    <source>
        <dbReference type="Proteomes" id="UP000467841"/>
    </source>
</evidence>
<name>A0A6D2HC22_9BRAS</name>
<feature type="compositionally biased region" description="Basic and acidic residues" evidence="1">
    <location>
        <begin position="295"/>
        <end position="330"/>
    </location>
</feature>
<keyword evidence="4" id="KW-1185">Reference proteome</keyword>
<dbReference type="OrthoDB" id="1113960at2759"/>
<gene>
    <name evidence="3" type="ORF">MERR_LOCUS178</name>
</gene>
<accession>A0A6D2HC22</accession>
<dbReference type="AlphaFoldDB" id="A0A6D2HC22"/>
<organism evidence="3 4">
    <name type="scientific">Microthlaspi erraticum</name>
    <dbReference type="NCBI Taxonomy" id="1685480"/>
    <lineage>
        <taxon>Eukaryota</taxon>
        <taxon>Viridiplantae</taxon>
        <taxon>Streptophyta</taxon>
        <taxon>Embryophyta</taxon>
        <taxon>Tracheophyta</taxon>
        <taxon>Spermatophyta</taxon>
        <taxon>Magnoliopsida</taxon>
        <taxon>eudicotyledons</taxon>
        <taxon>Gunneridae</taxon>
        <taxon>Pentapetalae</taxon>
        <taxon>rosids</taxon>
        <taxon>malvids</taxon>
        <taxon>Brassicales</taxon>
        <taxon>Brassicaceae</taxon>
        <taxon>Coluteocarpeae</taxon>
        <taxon>Microthlaspi</taxon>
    </lineage>
</organism>
<feature type="compositionally biased region" description="Basic and acidic residues" evidence="1">
    <location>
        <begin position="230"/>
        <end position="254"/>
    </location>
</feature>
<dbReference type="EMBL" id="CACVBM020000011">
    <property type="protein sequence ID" value="CAA7012944.1"/>
    <property type="molecule type" value="Genomic_DNA"/>
</dbReference>
<feature type="compositionally biased region" description="Basic and acidic residues" evidence="1">
    <location>
        <begin position="383"/>
        <end position="398"/>
    </location>
</feature>
<evidence type="ECO:0000256" key="1">
    <source>
        <dbReference type="SAM" id="MobiDB-lite"/>
    </source>
</evidence>
<evidence type="ECO:0000313" key="3">
    <source>
        <dbReference type="EMBL" id="CAA7012944.1"/>
    </source>
</evidence>
<dbReference type="InterPro" id="IPR040256">
    <property type="entry name" value="At4g02000-like"/>
</dbReference>
<dbReference type="PANTHER" id="PTHR31286:SF163">
    <property type="entry name" value="ZINC KNUCKLE CX2CX4HX4C DOMAIN-CONTAINING PROTEIN"/>
    <property type="match status" value="1"/>
</dbReference>
<feature type="compositionally biased region" description="Basic and acidic residues" evidence="1">
    <location>
        <begin position="271"/>
        <end position="280"/>
    </location>
</feature>
<proteinExistence type="predicted"/>
<dbReference type="InterPro" id="IPR025558">
    <property type="entry name" value="DUF4283"/>
</dbReference>